<evidence type="ECO:0000256" key="7">
    <source>
        <dbReference type="ARBA" id="ARBA00022777"/>
    </source>
</evidence>
<dbReference type="CDD" id="cd07859">
    <property type="entry name" value="STKc_TDY_MAPK"/>
    <property type="match status" value="1"/>
</dbReference>
<sequence length="519" mass="59103">MGVTISKIEGLYLSAYFDADCTKCLTIEWTEESAVLKDPGSTRSHNTRLTRETQYLQAGFGKTIFGRVVEMSTSDSNEENSANDDSKSSSNGKGNVTGNINQRILFGGEGSERAFLGQVDDNTPIPSVPGDGTVVSVQKHREEILKEPAEWLKSSSMRSKELNFFTEYGEVSRYKVKEIIGEGNSSIVCSAYDTHTGEIVAIKKINNIFENVSVAISVTREIKLLRRLYHPDIVKIKNILLPPSRKEFNDIYVVFERMDCDLHQIIKANDDLTPEHYQVFLYQIFRGLKYIHTANVFHRDLRPKNILATSDCKLKICDFGISRVAFSDQPTGKFWTDYIAARWYRAPELCGSFFSKYTPAIDIWSVGCMFAEILTGKPLFPGKNVVHQLDLMTDLLGTPSPETISTIRNEKARKYLNSMRKKTPFPLVEKFPNTDPLALRLLQRLIAFDPRDRPTAEEALSDPYFKNLADVEREPSAQPITKLEFEFETRENTKEELREVIYREILEYHPVGFHLTIKS</sequence>
<protein>
    <recommendedName>
        <fullName evidence="2">mitogen-activated protein kinase</fullName>
        <ecNumber evidence="2">2.7.11.24</ecNumber>
    </recommendedName>
</protein>
<dbReference type="InterPro" id="IPR000719">
    <property type="entry name" value="Prot_kinase_dom"/>
</dbReference>
<dbReference type="FunFam" id="3.30.200.20:FF:000046">
    <property type="entry name" value="Mitogen-activated protein kinase"/>
    <property type="match status" value="1"/>
</dbReference>
<evidence type="ECO:0000256" key="11">
    <source>
        <dbReference type="PROSITE-ProRule" id="PRU10141"/>
    </source>
</evidence>
<evidence type="ECO:0000256" key="10">
    <source>
        <dbReference type="ARBA" id="ARBA00048312"/>
    </source>
</evidence>
<keyword evidence="15" id="KW-1185">Reference proteome</keyword>
<dbReference type="InterPro" id="IPR020635">
    <property type="entry name" value="Tyr_kinase_cat_dom"/>
</dbReference>
<dbReference type="SMART" id="SM00219">
    <property type="entry name" value="TyrKc"/>
    <property type="match status" value="1"/>
</dbReference>
<dbReference type="GO" id="GO:0004713">
    <property type="term" value="F:protein tyrosine kinase activity"/>
    <property type="evidence" value="ECO:0007669"/>
    <property type="project" value="InterPro"/>
</dbReference>
<keyword evidence="4" id="KW-0597">Phosphoprotein</keyword>
<evidence type="ECO:0000313" key="15">
    <source>
        <dbReference type="Proteomes" id="UP001157418"/>
    </source>
</evidence>
<dbReference type="EC" id="2.7.11.24" evidence="2"/>
<proteinExistence type="inferred from homology"/>
<evidence type="ECO:0000256" key="6">
    <source>
        <dbReference type="ARBA" id="ARBA00022741"/>
    </source>
</evidence>
<feature type="domain" description="Protein kinase" evidence="13">
    <location>
        <begin position="174"/>
        <end position="465"/>
    </location>
</feature>
<dbReference type="PROSITE" id="PS50011">
    <property type="entry name" value="PROTEIN_KINASE_DOM"/>
    <property type="match status" value="1"/>
</dbReference>
<dbReference type="Gene3D" id="3.30.200.20">
    <property type="entry name" value="Phosphorylase Kinase, domain 1"/>
    <property type="match status" value="1"/>
</dbReference>
<evidence type="ECO:0000256" key="5">
    <source>
        <dbReference type="ARBA" id="ARBA00022679"/>
    </source>
</evidence>
<dbReference type="SUPFAM" id="SSF56112">
    <property type="entry name" value="Protein kinase-like (PK-like)"/>
    <property type="match status" value="1"/>
</dbReference>
<keyword evidence="7" id="KW-0418">Kinase</keyword>
<dbReference type="Proteomes" id="UP001157418">
    <property type="component" value="Unassembled WGS sequence"/>
</dbReference>
<dbReference type="FunFam" id="1.10.510.10:FF:000017">
    <property type="entry name" value="Mitogen-activated protein kinase"/>
    <property type="match status" value="1"/>
</dbReference>
<evidence type="ECO:0000313" key="14">
    <source>
        <dbReference type="EMBL" id="CAH1449689.1"/>
    </source>
</evidence>
<comment type="catalytic activity">
    <reaction evidence="9">
        <text>L-threonyl-[protein] + ATP = O-phospho-L-threonyl-[protein] + ADP + H(+)</text>
        <dbReference type="Rhea" id="RHEA:46608"/>
        <dbReference type="Rhea" id="RHEA-COMP:11060"/>
        <dbReference type="Rhea" id="RHEA-COMP:11605"/>
        <dbReference type="ChEBI" id="CHEBI:15378"/>
        <dbReference type="ChEBI" id="CHEBI:30013"/>
        <dbReference type="ChEBI" id="CHEBI:30616"/>
        <dbReference type="ChEBI" id="CHEBI:61977"/>
        <dbReference type="ChEBI" id="CHEBI:456216"/>
        <dbReference type="EC" id="2.7.11.24"/>
    </reaction>
</comment>
<name>A0AAU9PI65_9ASTR</name>
<reference evidence="14 15" key="1">
    <citation type="submission" date="2022-01" db="EMBL/GenBank/DDBJ databases">
        <authorList>
            <person name="Xiong W."/>
            <person name="Schranz E."/>
        </authorList>
    </citation>
    <scope>NUCLEOTIDE SEQUENCE [LARGE SCALE GENOMIC DNA]</scope>
</reference>
<comment type="caution">
    <text evidence="14">The sequence shown here is derived from an EMBL/GenBank/DDBJ whole genome shotgun (WGS) entry which is preliminary data.</text>
</comment>
<keyword evidence="6 11" id="KW-0547">Nucleotide-binding</keyword>
<evidence type="ECO:0000256" key="4">
    <source>
        <dbReference type="ARBA" id="ARBA00022553"/>
    </source>
</evidence>
<evidence type="ECO:0000256" key="9">
    <source>
        <dbReference type="ARBA" id="ARBA00047592"/>
    </source>
</evidence>
<evidence type="ECO:0000256" key="3">
    <source>
        <dbReference type="ARBA" id="ARBA00022527"/>
    </source>
</evidence>
<keyword evidence="8 11" id="KW-0067">ATP-binding</keyword>
<evidence type="ECO:0000256" key="2">
    <source>
        <dbReference type="ARBA" id="ARBA00012411"/>
    </source>
</evidence>
<organism evidence="14 15">
    <name type="scientific">Lactuca virosa</name>
    <dbReference type="NCBI Taxonomy" id="75947"/>
    <lineage>
        <taxon>Eukaryota</taxon>
        <taxon>Viridiplantae</taxon>
        <taxon>Streptophyta</taxon>
        <taxon>Embryophyta</taxon>
        <taxon>Tracheophyta</taxon>
        <taxon>Spermatophyta</taxon>
        <taxon>Magnoliopsida</taxon>
        <taxon>eudicotyledons</taxon>
        <taxon>Gunneridae</taxon>
        <taxon>Pentapetalae</taxon>
        <taxon>asterids</taxon>
        <taxon>campanulids</taxon>
        <taxon>Asterales</taxon>
        <taxon>Asteraceae</taxon>
        <taxon>Cichorioideae</taxon>
        <taxon>Cichorieae</taxon>
        <taxon>Lactucinae</taxon>
        <taxon>Lactuca</taxon>
    </lineage>
</organism>
<dbReference type="EMBL" id="CAKMRJ010005634">
    <property type="protein sequence ID" value="CAH1449689.1"/>
    <property type="molecule type" value="Genomic_DNA"/>
</dbReference>
<feature type="compositionally biased region" description="Low complexity" evidence="12">
    <location>
        <begin position="88"/>
        <end position="98"/>
    </location>
</feature>
<dbReference type="PANTHER" id="PTHR24055">
    <property type="entry name" value="MITOGEN-ACTIVATED PROTEIN KINASE"/>
    <property type="match status" value="1"/>
</dbReference>
<comment type="catalytic activity">
    <reaction evidence="10">
        <text>L-seryl-[protein] + ATP = O-phospho-L-seryl-[protein] + ADP + H(+)</text>
        <dbReference type="Rhea" id="RHEA:17989"/>
        <dbReference type="Rhea" id="RHEA-COMP:9863"/>
        <dbReference type="Rhea" id="RHEA-COMP:11604"/>
        <dbReference type="ChEBI" id="CHEBI:15378"/>
        <dbReference type="ChEBI" id="CHEBI:29999"/>
        <dbReference type="ChEBI" id="CHEBI:30616"/>
        <dbReference type="ChEBI" id="CHEBI:83421"/>
        <dbReference type="ChEBI" id="CHEBI:456216"/>
        <dbReference type="EC" id="2.7.11.24"/>
    </reaction>
</comment>
<evidence type="ECO:0000259" key="13">
    <source>
        <dbReference type="PROSITE" id="PS50011"/>
    </source>
</evidence>
<dbReference type="GO" id="GO:0004707">
    <property type="term" value="F:MAP kinase activity"/>
    <property type="evidence" value="ECO:0007669"/>
    <property type="project" value="UniProtKB-EC"/>
</dbReference>
<dbReference type="AlphaFoldDB" id="A0AAU9PI65"/>
<dbReference type="PROSITE" id="PS00107">
    <property type="entry name" value="PROTEIN_KINASE_ATP"/>
    <property type="match status" value="1"/>
</dbReference>
<feature type="binding site" evidence="11">
    <location>
        <position position="204"/>
    </location>
    <ligand>
        <name>ATP</name>
        <dbReference type="ChEBI" id="CHEBI:30616"/>
    </ligand>
</feature>
<evidence type="ECO:0000256" key="8">
    <source>
        <dbReference type="ARBA" id="ARBA00022840"/>
    </source>
</evidence>
<dbReference type="InterPro" id="IPR011009">
    <property type="entry name" value="Kinase-like_dom_sf"/>
</dbReference>
<dbReference type="Gene3D" id="1.10.510.10">
    <property type="entry name" value="Transferase(Phosphotransferase) domain 1"/>
    <property type="match status" value="1"/>
</dbReference>
<keyword evidence="3" id="KW-0723">Serine/threonine-protein kinase</keyword>
<dbReference type="InterPro" id="IPR017441">
    <property type="entry name" value="Protein_kinase_ATP_BS"/>
</dbReference>
<keyword evidence="5" id="KW-0808">Transferase</keyword>
<dbReference type="GO" id="GO:0005524">
    <property type="term" value="F:ATP binding"/>
    <property type="evidence" value="ECO:0007669"/>
    <property type="project" value="UniProtKB-UniRule"/>
</dbReference>
<dbReference type="Pfam" id="PF00069">
    <property type="entry name" value="Pkinase"/>
    <property type="match status" value="1"/>
</dbReference>
<evidence type="ECO:0000256" key="1">
    <source>
        <dbReference type="ARBA" id="ARBA00008832"/>
    </source>
</evidence>
<gene>
    <name evidence="14" type="ORF">LVIROSA_LOCUS35161</name>
</gene>
<evidence type="ECO:0000256" key="12">
    <source>
        <dbReference type="SAM" id="MobiDB-lite"/>
    </source>
</evidence>
<comment type="similarity">
    <text evidence="1">Belongs to the protein kinase superfamily. CMGC Ser/Thr protein kinase family. MAP kinase subfamily.</text>
</comment>
<accession>A0AAU9PI65</accession>
<feature type="region of interest" description="Disordered" evidence="12">
    <location>
        <begin position="72"/>
        <end position="98"/>
    </location>
</feature>
<dbReference type="InterPro" id="IPR050117">
    <property type="entry name" value="MAPK"/>
</dbReference>